<protein>
    <submittedName>
        <fullName evidence="1">Uncharacterized protein</fullName>
    </submittedName>
</protein>
<accession>A0AA42W5N8</accession>
<dbReference type="RefSeq" id="WP_279871647.1">
    <property type="nucleotide sequence ID" value="NZ_JAOCIA010000040.1"/>
</dbReference>
<dbReference type="EMBL" id="JAOCJW010000039">
    <property type="protein sequence ID" value="MDH2006968.1"/>
    <property type="molecule type" value="Genomic_DNA"/>
</dbReference>
<comment type="caution">
    <text evidence="1">The sequence shown here is derived from an EMBL/GenBank/DDBJ whole genome shotgun (WGS) entry which is preliminary data.</text>
</comment>
<dbReference type="Proteomes" id="UP001161294">
    <property type="component" value="Unassembled WGS sequence"/>
</dbReference>
<dbReference type="AlphaFoldDB" id="A0AA42W5N8"/>
<feature type="non-terminal residue" evidence="1">
    <location>
        <position position="1"/>
    </location>
</feature>
<name>A0AA42W5N8_9BURK</name>
<evidence type="ECO:0000313" key="1">
    <source>
        <dbReference type="EMBL" id="MDH2006968.1"/>
    </source>
</evidence>
<reference evidence="1" key="1">
    <citation type="submission" date="2022-09" db="EMBL/GenBank/DDBJ databases">
        <title>Intensive care unit water sources are persistently colonized with multi-drug resistant bacteria and are the site of extensive horizontal gene transfer of antibiotic resistance genes.</title>
        <authorList>
            <person name="Diorio-Toth L."/>
        </authorList>
    </citation>
    <scope>NUCLEOTIDE SEQUENCE</scope>
    <source>
        <strain evidence="1">GD03686</strain>
    </source>
</reference>
<organism evidence="1 2">
    <name type="scientific">Comamonas aquatica</name>
    <dbReference type="NCBI Taxonomy" id="225991"/>
    <lineage>
        <taxon>Bacteria</taxon>
        <taxon>Pseudomonadati</taxon>
        <taxon>Pseudomonadota</taxon>
        <taxon>Betaproteobacteria</taxon>
        <taxon>Burkholderiales</taxon>
        <taxon>Comamonadaceae</taxon>
        <taxon>Comamonas</taxon>
    </lineage>
</organism>
<gene>
    <name evidence="1" type="ORF">N5J23_15720</name>
</gene>
<evidence type="ECO:0000313" key="2">
    <source>
        <dbReference type="Proteomes" id="UP001161294"/>
    </source>
</evidence>
<proteinExistence type="predicted"/>
<sequence length="96" mass="10450">TLNVEAEFSARLEIREKSLNTHDGLDVQAIYTGIPYSTYVIAEKSAIALARQAKFDQKYKVKLSSSLEILLGVYRQQVQASASAASSSTMLPTVAP</sequence>